<dbReference type="SUPFAM" id="SSF52091">
    <property type="entry name" value="SpoIIaa-like"/>
    <property type="match status" value="1"/>
</dbReference>
<dbReference type="PANTHER" id="PTHR33495">
    <property type="entry name" value="ANTI-SIGMA FACTOR ANTAGONIST TM_1081-RELATED-RELATED"/>
    <property type="match status" value="1"/>
</dbReference>
<dbReference type="PROSITE" id="PS50801">
    <property type="entry name" value="STAS"/>
    <property type="match status" value="1"/>
</dbReference>
<organism evidence="4 5">
    <name type="scientific">Nonomuraea montanisoli</name>
    <dbReference type="NCBI Taxonomy" id="2741721"/>
    <lineage>
        <taxon>Bacteria</taxon>
        <taxon>Bacillati</taxon>
        <taxon>Actinomycetota</taxon>
        <taxon>Actinomycetes</taxon>
        <taxon>Streptosporangiales</taxon>
        <taxon>Streptosporangiaceae</taxon>
        <taxon>Nonomuraea</taxon>
    </lineage>
</organism>
<reference evidence="4 5" key="1">
    <citation type="submission" date="2020-06" db="EMBL/GenBank/DDBJ databases">
        <title>Nonomuraea sp. SMC257, a novel actinomycete isolated from soil.</title>
        <authorList>
            <person name="Chanama M."/>
        </authorList>
    </citation>
    <scope>NUCLEOTIDE SEQUENCE [LARGE SCALE GENOMIC DNA]</scope>
    <source>
        <strain evidence="4 5">SMC257</strain>
    </source>
</reference>
<dbReference type="EMBL" id="JABWGN010000001">
    <property type="protein sequence ID" value="NUW29894.1"/>
    <property type="molecule type" value="Genomic_DNA"/>
</dbReference>
<evidence type="ECO:0000313" key="5">
    <source>
        <dbReference type="Proteomes" id="UP000586042"/>
    </source>
</evidence>
<keyword evidence="5" id="KW-1185">Reference proteome</keyword>
<dbReference type="Pfam" id="PF01740">
    <property type="entry name" value="STAS"/>
    <property type="match status" value="1"/>
</dbReference>
<gene>
    <name evidence="4" type="ORF">HTZ77_00385</name>
</gene>
<evidence type="ECO:0000313" key="4">
    <source>
        <dbReference type="EMBL" id="NUW29894.1"/>
    </source>
</evidence>
<name>A0A7Y6I1P2_9ACTN</name>
<dbReference type="PANTHER" id="PTHR33495:SF2">
    <property type="entry name" value="ANTI-SIGMA FACTOR ANTAGONIST TM_1081-RELATED"/>
    <property type="match status" value="1"/>
</dbReference>
<dbReference type="InterPro" id="IPR002645">
    <property type="entry name" value="STAS_dom"/>
</dbReference>
<proteinExistence type="inferred from homology"/>
<dbReference type="GO" id="GO:0043856">
    <property type="term" value="F:anti-sigma factor antagonist activity"/>
    <property type="evidence" value="ECO:0007669"/>
    <property type="project" value="InterPro"/>
</dbReference>
<dbReference type="InterPro" id="IPR003658">
    <property type="entry name" value="Anti-sigma_ant"/>
</dbReference>
<evidence type="ECO:0000259" key="3">
    <source>
        <dbReference type="PROSITE" id="PS50801"/>
    </source>
</evidence>
<evidence type="ECO:0000256" key="2">
    <source>
        <dbReference type="RuleBase" id="RU003749"/>
    </source>
</evidence>
<comment type="caution">
    <text evidence="4">The sequence shown here is derived from an EMBL/GenBank/DDBJ whole genome shotgun (WGS) entry which is preliminary data.</text>
</comment>
<dbReference type="CDD" id="cd07043">
    <property type="entry name" value="STAS_anti-anti-sigma_factors"/>
    <property type="match status" value="1"/>
</dbReference>
<feature type="domain" description="STAS" evidence="3">
    <location>
        <begin position="4"/>
        <end position="121"/>
    </location>
</feature>
<dbReference type="RefSeq" id="WP_175587391.1">
    <property type="nucleotide sequence ID" value="NZ_JABWGN010000001.1"/>
</dbReference>
<accession>A0A7Y6I1P2</accession>
<sequence>MTALTIQLAHDQDHTVIALIGDLDALSAVRLDGAVEAALLDGHRHLAVDTTALTFCDCSGLGALLRAQQAVAVLEGTMTLTNVHGVLRRILDVTRLDAAFAEGPDRALPSSAAPPAAVAQTS</sequence>
<dbReference type="Gene3D" id="3.30.750.24">
    <property type="entry name" value="STAS domain"/>
    <property type="match status" value="1"/>
</dbReference>
<comment type="similarity">
    <text evidence="1 2">Belongs to the anti-sigma-factor antagonist family.</text>
</comment>
<evidence type="ECO:0000256" key="1">
    <source>
        <dbReference type="ARBA" id="ARBA00009013"/>
    </source>
</evidence>
<dbReference type="AlphaFoldDB" id="A0A7Y6I1P2"/>
<dbReference type="Proteomes" id="UP000586042">
    <property type="component" value="Unassembled WGS sequence"/>
</dbReference>
<protein>
    <recommendedName>
        <fullName evidence="2">Anti-sigma factor antagonist</fullName>
    </recommendedName>
</protein>
<dbReference type="NCBIfam" id="TIGR00377">
    <property type="entry name" value="ant_ant_sig"/>
    <property type="match status" value="1"/>
</dbReference>
<dbReference type="InterPro" id="IPR036513">
    <property type="entry name" value="STAS_dom_sf"/>
</dbReference>